<reference evidence="2" key="1">
    <citation type="submission" date="2017-06" db="EMBL/GenBank/DDBJ databases">
        <title>FDA dAtabase for Regulatory Grade micrObial Sequences (FDA-ARGOS): Supporting development and validation of Infectious Disease Dx tests.</title>
        <authorList>
            <person name="Minogue T."/>
            <person name="Wolcott M."/>
            <person name="Wasieloski L."/>
            <person name="Aguilar W."/>
            <person name="Moore D."/>
            <person name="Tallon L."/>
            <person name="Sadzewicz L."/>
            <person name="Sengamalay N."/>
            <person name="Ott S."/>
            <person name="Godinez A."/>
            <person name="Nagaraj S."/>
            <person name="Nadendla S."/>
            <person name="Geyer C."/>
            <person name="Sichtig H."/>
        </authorList>
    </citation>
    <scope>NUCLEOTIDE SEQUENCE [LARGE SCALE GENOMIC DNA]</scope>
    <source>
        <strain evidence="2">FDAARGOS_289</strain>
    </source>
</reference>
<evidence type="ECO:0000313" key="2">
    <source>
        <dbReference type="Proteomes" id="UP000197050"/>
    </source>
</evidence>
<organism evidence="1 2">
    <name type="scientific">Brevundimonas vesicularis</name>
    <name type="common">Pseudomonas vesicularis</name>
    <dbReference type="NCBI Taxonomy" id="41276"/>
    <lineage>
        <taxon>Bacteria</taxon>
        <taxon>Pseudomonadati</taxon>
        <taxon>Pseudomonadota</taxon>
        <taxon>Alphaproteobacteria</taxon>
        <taxon>Caulobacterales</taxon>
        <taxon>Caulobacteraceae</taxon>
        <taxon>Brevundimonas</taxon>
    </lineage>
</organism>
<sequence>MSDVLMTLGDIRFSVAEGSYRSLNRELEIMTAKIARAGRQSARQTLGLDETIDIEGVCYPGQRHARDRVDSFREVARTQKPQMLTDGTGKVWGLFVIEGVSERGSELLSNGVPQRQDFRIRLGAYGEDAT</sequence>
<gene>
    <name evidence="1" type="ORF">CEP68_07370</name>
</gene>
<dbReference type="Pfam" id="PF06995">
    <property type="entry name" value="Phage_P2_GpU"/>
    <property type="match status" value="1"/>
</dbReference>
<proteinExistence type="predicted"/>
<dbReference type="RefSeq" id="WP_088582527.1">
    <property type="nucleotide sequence ID" value="NZ_CP022048.2"/>
</dbReference>
<dbReference type="InterPro" id="IPR009734">
    <property type="entry name" value="Myoviridae_GpU"/>
</dbReference>
<protein>
    <submittedName>
        <fullName evidence="1">Phage tail protein</fullName>
    </submittedName>
</protein>
<dbReference type="GeneID" id="34013180"/>
<dbReference type="Proteomes" id="UP000197050">
    <property type="component" value="Chromosome"/>
</dbReference>
<dbReference type="AlphaFoldDB" id="A0A1Z3U8R4"/>
<accession>A0A1Z3U8R4</accession>
<name>A0A1Z3U8R4_BREVE</name>
<dbReference type="EMBL" id="CP022048">
    <property type="protein sequence ID" value="ASE39334.1"/>
    <property type="molecule type" value="Genomic_DNA"/>
</dbReference>
<evidence type="ECO:0000313" key="1">
    <source>
        <dbReference type="EMBL" id="ASE39334.1"/>
    </source>
</evidence>
<dbReference type="KEGG" id="bvc:CEP68_07370"/>